<accession>A0A6P4IWH5</accession>
<evidence type="ECO:0000256" key="6">
    <source>
        <dbReference type="SAM" id="SignalP"/>
    </source>
</evidence>
<dbReference type="SUPFAM" id="SSF47565">
    <property type="entry name" value="Insect pheromone/odorant-binding proteins"/>
    <property type="match status" value="1"/>
</dbReference>
<dbReference type="OMA" id="GCMKENG"/>
<evidence type="ECO:0000313" key="8">
    <source>
        <dbReference type="RefSeq" id="XP_017032920.1"/>
    </source>
</evidence>
<keyword evidence="5" id="KW-1015">Disulfide bond</keyword>
<dbReference type="SMART" id="SM00708">
    <property type="entry name" value="PhBP"/>
    <property type="match status" value="1"/>
</dbReference>
<organism evidence="7 8">
    <name type="scientific">Drosophila kikkawai</name>
    <name type="common">Fruit fly</name>
    <dbReference type="NCBI Taxonomy" id="30033"/>
    <lineage>
        <taxon>Eukaryota</taxon>
        <taxon>Metazoa</taxon>
        <taxon>Ecdysozoa</taxon>
        <taxon>Arthropoda</taxon>
        <taxon>Hexapoda</taxon>
        <taxon>Insecta</taxon>
        <taxon>Pterygota</taxon>
        <taxon>Neoptera</taxon>
        <taxon>Endopterygota</taxon>
        <taxon>Diptera</taxon>
        <taxon>Brachycera</taxon>
        <taxon>Muscomorpha</taxon>
        <taxon>Ephydroidea</taxon>
        <taxon>Drosophilidae</taxon>
        <taxon>Drosophila</taxon>
        <taxon>Sophophora</taxon>
    </lineage>
</organism>
<reference evidence="8" key="2">
    <citation type="submission" date="2025-08" db="UniProtKB">
        <authorList>
            <consortium name="RefSeq"/>
        </authorList>
    </citation>
    <scope>IDENTIFICATION</scope>
    <source>
        <strain evidence="8">14028-0561.14</strain>
        <tissue evidence="8">Whole fly</tissue>
    </source>
</reference>
<dbReference type="OrthoDB" id="8194670at2759"/>
<evidence type="ECO:0000313" key="7">
    <source>
        <dbReference type="Proteomes" id="UP001652661"/>
    </source>
</evidence>
<keyword evidence="3" id="KW-0964">Secreted</keyword>
<evidence type="ECO:0000256" key="1">
    <source>
        <dbReference type="ARBA" id="ARBA00004613"/>
    </source>
</evidence>
<dbReference type="GO" id="GO:0005549">
    <property type="term" value="F:odorant binding"/>
    <property type="evidence" value="ECO:0007669"/>
    <property type="project" value="InterPro"/>
</dbReference>
<dbReference type="AlphaFoldDB" id="A0A6P4IWH5"/>
<feature type="signal peptide" evidence="6">
    <location>
        <begin position="1"/>
        <end position="19"/>
    </location>
</feature>
<dbReference type="InterPro" id="IPR006170">
    <property type="entry name" value="PBP/GOBP"/>
</dbReference>
<dbReference type="RefSeq" id="XP_017032920.1">
    <property type="nucleotide sequence ID" value="XM_017177431.3"/>
</dbReference>
<sequence>MRATLALTLLLSCLTGILSQHMNMDSAVTKEVVEGCLKENGVSTDDLADLQSGKVKSSDAKDNVKCATLCILVKSGYMDSTGSLLTEKIKQQFVNSPLSAAVEKDLERCSKVKGANACDTAFQVLACFQMQNNQG</sequence>
<dbReference type="Proteomes" id="UP001652661">
    <property type="component" value="Chromosome 2R"/>
</dbReference>
<gene>
    <name evidence="8" type="primary">Obp56g</name>
</gene>
<comment type="subcellular location">
    <subcellularLocation>
        <location evidence="1">Secreted</location>
    </subcellularLocation>
</comment>
<feature type="chain" id="PRO_5028264362" evidence="6">
    <location>
        <begin position="20"/>
        <end position="135"/>
    </location>
</feature>
<keyword evidence="7" id="KW-1185">Reference proteome</keyword>
<dbReference type="GO" id="GO:0007608">
    <property type="term" value="P:sensory perception of smell"/>
    <property type="evidence" value="ECO:0007669"/>
    <property type="project" value="TreeGrafter"/>
</dbReference>
<proteinExistence type="inferred from homology"/>
<protein>
    <submittedName>
        <fullName evidence="8">General odorant-binding protein 56h</fullName>
    </submittedName>
</protein>
<name>A0A6P4IWH5_DROKI</name>
<evidence type="ECO:0000256" key="3">
    <source>
        <dbReference type="ARBA" id="ARBA00022525"/>
    </source>
</evidence>
<dbReference type="Pfam" id="PF01395">
    <property type="entry name" value="PBP_GOBP"/>
    <property type="match status" value="1"/>
</dbReference>
<dbReference type="GO" id="GO:0005615">
    <property type="term" value="C:extracellular space"/>
    <property type="evidence" value="ECO:0007669"/>
    <property type="project" value="TreeGrafter"/>
</dbReference>
<reference evidence="7" key="1">
    <citation type="submission" date="2025-05" db="UniProtKB">
        <authorList>
            <consortium name="RefSeq"/>
        </authorList>
    </citation>
    <scope>NUCLEOTIDE SEQUENCE [LARGE SCALE GENOMIC DNA]</scope>
    <source>
        <strain evidence="7">14028-0561.14</strain>
    </source>
</reference>
<keyword evidence="4 6" id="KW-0732">Signal</keyword>
<evidence type="ECO:0000256" key="2">
    <source>
        <dbReference type="ARBA" id="ARBA00008098"/>
    </source>
</evidence>
<dbReference type="PANTHER" id="PTHR11857">
    <property type="entry name" value="ODORANT BINDING PROTEIN-RELATED"/>
    <property type="match status" value="1"/>
</dbReference>
<evidence type="ECO:0000256" key="5">
    <source>
        <dbReference type="ARBA" id="ARBA00023157"/>
    </source>
</evidence>
<dbReference type="CDD" id="cd23992">
    <property type="entry name" value="PBP_GOBP"/>
    <property type="match status" value="1"/>
</dbReference>
<evidence type="ECO:0000256" key="4">
    <source>
        <dbReference type="ARBA" id="ARBA00022729"/>
    </source>
</evidence>
<dbReference type="PANTHER" id="PTHR11857:SF43">
    <property type="entry name" value="GEO07291P1-RELATED"/>
    <property type="match status" value="1"/>
</dbReference>
<comment type="similarity">
    <text evidence="2">Belongs to the PBP/GOBP family.</text>
</comment>
<dbReference type="InterPro" id="IPR036728">
    <property type="entry name" value="PBP_GOBP_sf"/>
</dbReference>
<dbReference type="Gene3D" id="1.10.238.20">
    <property type="entry name" value="Pheromone/general odorant binding protein domain"/>
    <property type="match status" value="1"/>
</dbReference>